<evidence type="ECO:0000256" key="1">
    <source>
        <dbReference type="SAM" id="MobiDB-lite"/>
    </source>
</evidence>
<sequence>MSTHGQMHAMRRAWPPLRADREFGGDNKGVGTRMSAHYSTLLGEAIGYLSRYVCQAPRSARADGSPARRRRHLGGGNPGQ</sequence>
<proteinExistence type="predicted"/>
<dbReference type="AlphaFoldDB" id="A0A9Q7XPS7"/>
<evidence type="ECO:0000313" key="3">
    <source>
        <dbReference type="Proteomes" id="UP000254259"/>
    </source>
</evidence>
<name>A0A9Q7XPS7_9BURK</name>
<dbReference type="Proteomes" id="UP000254259">
    <property type="component" value="Chromosome CBM2636"/>
</dbReference>
<accession>A0A9Q7XPS7</accession>
<gene>
    <name evidence="2" type="ORF">CBM2636_11722</name>
</gene>
<feature type="region of interest" description="Disordered" evidence="1">
    <location>
        <begin position="57"/>
        <end position="80"/>
    </location>
</feature>
<protein>
    <submittedName>
        <fullName evidence="2">Uncharacterized protein</fullName>
    </submittedName>
</protein>
<reference evidence="2 3" key="1">
    <citation type="submission" date="2018-01" db="EMBL/GenBank/DDBJ databases">
        <authorList>
            <person name="Clerissi C."/>
        </authorList>
    </citation>
    <scope>NUCLEOTIDE SEQUENCE [LARGE SCALE GENOMIC DNA]</scope>
    <source>
        <strain evidence="2">Cupriavidus taiwanensis SWF 66322</strain>
    </source>
</reference>
<dbReference type="EMBL" id="LT984813">
    <property type="protein sequence ID" value="SPD64699.1"/>
    <property type="molecule type" value="Genomic_DNA"/>
</dbReference>
<organism evidence="2 3">
    <name type="scientific">Cupriavidus taiwanensis</name>
    <dbReference type="NCBI Taxonomy" id="164546"/>
    <lineage>
        <taxon>Bacteria</taxon>
        <taxon>Pseudomonadati</taxon>
        <taxon>Pseudomonadota</taxon>
        <taxon>Betaproteobacteria</taxon>
        <taxon>Burkholderiales</taxon>
        <taxon>Burkholderiaceae</taxon>
        <taxon>Cupriavidus</taxon>
    </lineage>
</organism>
<evidence type="ECO:0000313" key="2">
    <source>
        <dbReference type="EMBL" id="SPD64699.1"/>
    </source>
</evidence>